<organism evidence="2 3">
    <name type="scientific">Mucilaginibacter sabulilitoris</name>
    <dbReference type="NCBI Taxonomy" id="1173583"/>
    <lineage>
        <taxon>Bacteria</taxon>
        <taxon>Pseudomonadati</taxon>
        <taxon>Bacteroidota</taxon>
        <taxon>Sphingobacteriia</taxon>
        <taxon>Sphingobacteriales</taxon>
        <taxon>Sphingobacteriaceae</taxon>
        <taxon>Mucilaginibacter</taxon>
    </lineage>
</organism>
<gene>
    <name evidence="2" type="ORF">SNE25_17815</name>
</gene>
<keyword evidence="1" id="KW-0812">Transmembrane</keyword>
<feature type="transmembrane region" description="Helical" evidence="1">
    <location>
        <begin position="37"/>
        <end position="61"/>
    </location>
</feature>
<dbReference type="Proteomes" id="UP001324380">
    <property type="component" value="Chromosome"/>
</dbReference>
<keyword evidence="3" id="KW-1185">Reference proteome</keyword>
<feature type="transmembrane region" description="Helical" evidence="1">
    <location>
        <begin position="169"/>
        <end position="190"/>
    </location>
</feature>
<feature type="transmembrane region" description="Helical" evidence="1">
    <location>
        <begin position="68"/>
        <end position="94"/>
    </location>
</feature>
<evidence type="ECO:0000313" key="2">
    <source>
        <dbReference type="EMBL" id="WPU91177.1"/>
    </source>
</evidence>
<name>A0ABZ0TFH3_9SPHI</name>
<feature type="transmembrane region" description="Helical" evidence="1">
    <location>
        <begin position="12"/>
        <end position="31"/>
    </location>
</feature>
<evidence type="ECO:0000256" key="1">
    <source>
        <dbReference type="SAM" id="Phobius"/>
    </source>
</evidence>
<evidence type="ECO:0000313" key="3">
    <source>
        <dbReference type="Proteomes" id="UP001324380"/>
    </source>
</evidence>
<dbReference type="RefSeq" id="WP_321560345.1">
    <property type="nucleotide sequence ID" value="NZ_CP139558.1"/>
</dbReference>
<sequence>MEGATNKLQHKLLGLSSIMAPVLFGLSTFFWRNGEYGVIAATILASSMVFWIPALSTLFGLLKNKMPYYYSIGLFIAIYGCCMGGIGFGLLGYFSTIFNISHQTYLKTLSQYPISSGILLFWAGPLFPLSLLVLGINLTIKKAVENWLGIILCLGAILFPLSRILRIEIIAHVADLLLAIPFIVVGWRSLTGAIKINDTK</sequence>
<accession>A0ABZ0TFH3</accession>
<keyword evidence="1" id="KW-0472">Membrane</keyword>
<feature type="transmembrane region" description="Helical" evidence="1">
    <location>
        <begin position="114"/>
        <end position="134"/>
    </location>
</feature>
<proteinExistence type="predicted"/>
<feature type="transmembrane region" description="Helical" evidence="1">
    <location>
        <begin position="146"/>
        <end position="163"/>
    </location>
</feature>
<dbReference type="EMBL" id="CP139558">
    <property type="protein sequence ID" value="WPU91177.1"/>
    <property type="molecule type" value="Genomic_DNA"/>
</dbReference>
<reference evidence="2 3" key="1">
    <citation type="submission" date="2023-11" db="EMBL/GenBank/DDBJ databases">
        <title>Analysis of the Genomes of Mucilaginibacter gossypii cycad 4 and M. sabulilitoris SNA2: microbes with the potential for plant growth promotion.</title>
        <authorList>
            <person name="Hirsch A.M."/>
            <person name="Humm E."/>
            <person name="Rubbi M."/>
            <person name="Del Vecchio G."/>
            <person name="Ha S.M."/>
            <person name="Pellegrini M."/>
            <person name="Gunsalus R.P."/>
        </authorList>
    </citation>
    <scope>NUCLEOTIDE SEQUENCE [LARGE SCALE GENOMIC DNA]</scope>
    <source>
        <strain evidence="2 3">SNA2</strain>
    </source>
</reference>
<protein>
    <submittedName>
        <fullName evidence="2">Uncharacterized protein</fullName>
    </submittedName>
</protein>
<keyword evidence="1" id="KW-1133">Transmembrane helix</keyword>